<sequence length="733" mass="82881">MVDKSEYILPNDIPVCLLDCSQAFKDLSEKEKLYSHYLSQASFCGGLICLLQTSPESPGIYLLLQKLFRAQPISELQKAAQETGVSEDEFQALLVYTAGFYANMGNYKSFGDSKFIPNLPKEKFEVILSCSKAVKDDPTGIKTLWDRVGDDIYSLSERRKILGLGEKGITTYFSCNCDFKDAEFAKEFLTDKDISPYNTRFFKKVVPSTGKVEYEVRLASVETGDGTVPGCGKILGPHHFKASGAGEPVTVHVTRGDHYKLMKLVMENLTKAKEVTANETERNMVEKYIESFMTGSIPAHKDGSRFWIKNKGPIVETYIGFIESYRDPIGARGEFEGFVAVVNKAVSAKFTELVENAEHLLALLPWPAAYEKDKFLRPDFTSLDVLSFGGSGIPAGINIPNYDDIRQNEGFKNVSLGNVLTAGYKDDNITFLSEEDKELYSKLKVPAFEVQVGLHELLGHGSGKLFIQDEDGKFNFDIENVKHTETGERIKSWYQHNETWDSKFSTIASTYEECRAECVGIFLCLSQDALRIFGFEDDNADDIIYINWLNMARAGLLALEFYSPESLKWRQAHMNARFVILRVMLEAGEDLVTITKTMHEDGKEDILLTLDRSKIIPVGKPAIGNFLKKLQVYKSTGDFEAGKAMYDRYSDVNDKEEPHFLSLRDIVIARKQPRKIFVQHNTVLEDQTVTLKSYEATPAGLIQSFKERFPNTEIDDIIQELWDRDAEHFPRMH</sequence>
<comment type="subcellular location">
    <subcellularLocation>
        <location evidence="2">Cytoplasm</location>
    </subcellularLocation>
</comment>
<keyword evidence="10 15" id="KW-0378">Hydrolase</keyword>
<dbReference type="GO" id="GO:0008239">
    <property type="term" value="F:dipeptidyl-peptidase activity"/>
    <property type="evidence" value="ECO:0007669"/>
    <property type="project" value="UniProtKB-UniRule"/>
</dbReference>
<keyword evidence="8 15" id="KW-0645">Protease</keyword>
<evidence type="ECO:0000256" key="12">
    <source>
        <dbReference type="ARBA" id="ARBA00023049"/>
    </source>
</evidence>
<evidence type="ECO:0000256" key="3">
    <source>
        <dbReference type="ARBA" id="ARBA00010200"/>
    </source>
</evidence>
<dbReference type="PIRSF" id="PIRSF007828">
    <property type="entry name" value="Dipeptidyl-peptidase_III"/>
    <property type="match status" value="1"/>
</dbReference>
<evidence type="ECO:0000256" key="8">
    <source>
        <dbReference type="ARBA" id="ARBA00022670"/>
    </source>
</evidence>
<comment type="similarity">
    <text evidence="3 15">Belongs to the peptidase M49 family.</text>
</comment>
<evidence type="ECO:0000256" key="17">
    <source>
        <dbReference type="PIRSR" id="PIRSR007828-2"/>
    </source>
</evidence>
<dbReference type="PANTHER" id="PTHR23422">
    <property type="entry name" value="DIPEPTIDYL PEPTIDASE III-RELATED"/>
    <property type="match status" value="1"/>
</dbReference>
<evidence type="ECO:0000256" key="11">
    <source>
        <dbReference type="ARBA" id="ARBA00022833"/>
    </source>
</evidence>
<reference evidence="18" key="1">
    <citation type="journal article" date="2021" name="Genome Biol. Evol.">
        <title>A High-Quality Reference Genome for a Parasitic Bivalve with Doubly Uniparental Inheritance (Bivalvia: Unionida).</title>
        <authorList>
            <person name="Smith C.H."/>
        </authorList>
    </citation>
    <scope>NUCLEOTIDE SEQUENCE</scope>
    <source>
        <strain evidence="18">CHS0354</strain>
    </source>
</reference>
<dbReference type="FunFam" id="3.30.540.30:FF:000002">
    <property type="entry name" value="Dipeptidyl peptidase 3"/>
    <property type="match status" value="1"/>
</dbReference>
<gene>
    <name evidence="18" type="ORF">CHS0354_029989</name>
</gene>
<keyword evidence="11 15" id="KW-0862">Zinc</keyword>
<evidence type="ECO:0000256" key="15">
    <source>
        <dbReference type="PIRNR" id="PIRNR007828"/>
    </source>
</evidence>
<name>A0AAE0TJ69_9BIVA</name>
<evidence type="ECO:0000256" key="4">
    <source>
        <dbReference type="ARBA" id="ARBA00012063"/>
    </source>
</evidence>
<dbReference type="FunFam" id="3.30.540.30:FF:000008">
    <property type="entry name" value="Dipeptidyl peptidase 3"/>
    <property type="match status" value="1"/>
</dbReference>
<dbReference type="InterPro" id="IPR005317">
    <property type="entry name" value="Dipeptidyl-peptase3"/>
</dbReference>
<evidence type="ECO:0000256" key="5">
    <source>
        <dbReference type="ARBA" id="ARBA00014713"/>
    </source>
</evidence>
<dbReference type="PANTHER" id="PTHR23422:SF11">
    <property type="entry name" value="DIPEPTIDYL PEPTIDASE 3"/>
    <property type="match status" value="1"/>
</dbReference>
<evidence type="ECO:0000256" key="10">
    <source>
        <dbReference type="ARBA" id="ARBA00022801"/>
    </source>
</evidence>
<keyword evidence="7 15" id="KW-0963">Cytoplasm</keyword>
<evidence type="ECO:0000313" key="19">
    <source>
        <dbReference type="Proteomes" id="UP001195483"/>
    </source>
</evidence>
<keyword evidence="9 15" id="KW-0479">Metal-binding</keyword>
<dbReference type="AlphaFoldDB" id="A0AAE0TJ69"/>
<dbReference type="Proteomes" id="UP001195483">
    <property type="component" value="Unassembled WGS sequence"/>
</dbReference>
<comment type="caution">
    <text evidence="18">The sequence shown here is derived from an EMBL/GenBank/DDBJ whole genome shotgun (WGS) entry which is preliminary data.</text>
</comment>
<dbReference type="GO" id="GO:0004177">
    <property type="term" value="F:aminopeptidase activity"/>
    <property type="evidence" value="ECO:0007669"/>
    <property type="project" value="UniProtKB-KW"/>
</dbReference>
<reference evidence="18" key="3">
    <citation type="submission" date="2023-05" db="EMBL/GenBank/DDBJ databases">
        <authorList>
            <person name="Smith C.H."/>
        </authorList>
    </citation>
    <scope>NUCLEOTIDE SEQUENCE</scope>
    <source>
        <strain evidence="18">CHS0354</strain>
        <tissue evidence="18">Mantle</tissue>
    </source>
</reference>
<evidence type="ECO:0000313" key="18">
    <source>
        <dbReference type="EMBL" id="KAK3611337.1"/>
    </source>
</evidence>
<dbReference type="FunFam" id="3.30.540.30:FF:000001">
    <property type="entry name" value="Dipeptidyl peptidase 3"/>
    <property type="match status" value="1"/>
</dbReference>
<organism evidence="18 19">
    <name type="scientific">Potamilus streckersoni</name>
    <dbReference type="NCBI Taxonomy" id="2493646"/>
    <lineage>
        <taxon>Eukaryota</taxon>
        <taxon>Metazoa</taxon>
        <taxon>Spiralia</taxon>
        <taxon>Lophotrochozoa</taxon>
        <taxon>Mollusca</taxon>
        <taxon>Bivalvia</taxon>
        <taxon>Autobranchia</taxon>
        <taxon>Heteroconchia</taxon>
        <taxon>Palaeoheterodonta</taxon>
        <taxon>Unionida</taxon>
        <taxon>Unionoidea</taxon>
        <taxon>Unionidae</taxon>
        <taxon>Ambleminae</taxon>
        <taxon>Lampsilini</taxon>
        <taxon>Potamilus</taxon>
    </lineage>
</organism>
<keyword evidence="12 15" id="KW-0482">Metalloprotease</keyword>
<feature type="binding site" evidence="17">
    <location>
        <position position="460"/>
    </location>
    <ligand>
        <name>Zn(2+)</name>
        <dbReference type="ChEBI" id="CHEBI:29105"/>
        <note>catalytic</note>
    </ligand>
</feature>
<keyword evidence="6 15" id="KW-0031">Aminopeptidase</keyword>
<feature type="active site" evidence="16">
    <location>
        <position position="456"/>
    </location>
</feature>
<comment type="catalytic activity">
    <reaction evidence="1 15">
        <text>Release of an N-terminal dipeptide from a peptide comprising four or more residues, with broad specificity. Also acts on dipeptidyl 2-naphthylamides.</text>
        <dbReference type="EC" id="3.4.14.4"/>
    </reaction>
</comment>
<dbReference type="Pfam" id="PF03571">
    <property type="entry name" value="Peptidase_M49"/>
    <property type="match status" value="1"/>
</dbReference>
<dbReference type="GO" id="GO:0046872">
    <property type="term" value="F:metal ion binding"/>
    <property type="evidence" value="ECO:0007669"/>
    <property type="project" value="UniProtKB-KW"/>
</dbReference>
<evidence type="ECO:0000256" key="6">
    <source>
        <dbReference type="ARBA" id="ARBA00022438"/>
    </source>
</evidence>
<protein>
    <recommendedName>
        <fullName evidence="5 15">Dipeptidyl peptidase 3</fullName>
        <ecNumber evidence="4 15">3.4.14.4</ecNumber>
    </recommendedName>
    <alternativeName>
        <fullName evidence="13 15">Dipeptidyl aminopeptidase III</fullName>
    </alternativeName>
    <alternativeName>
        <fullName evidence="14 15">Dipeptidyl peptidase III</fullName>
    </alternativeName>
</protein>
<evidence type="ECO:0000256" key="7">
    <source>
        <dbReference type="ARBA" id="ARBA00022490"/>
    </source>
</evidence>
<proteinExistence type="inferred from homology"/>
<evidence type="ECO:0000256" key="1">
    <source>
        <dbReference type="ARBA" id="ARBA00001336"/>
    </source>
</evidence>
<reference evidence="18" key="2">
    <citation type="journal article" date="2021" name="Genome Biol. Evol.">
        <title>Developing a high-quality reference genome for a parasitic bivalve with doubly uniparental inheritance (Bivalvia: Unionida).</title>
        <authorList>
            <person name="Smith C.H."/>
        </authorList>
    </citation>
    <scope>NUCLEOTIDE SEQUENCE</scope>
    <source>
        <strain evidence="18">CHS0354</strain>
        <tissue evidence="18">Mantle</tissue>
    </source>
</reference>
<feature type="binding site" evidence="17">
    <location>
        <position position="513"/>
    </location>
    <ligand>
        <name>Zn(2+)</name>
        <dbReference type="ChEBI" id="CHEBI:29105"/>
        <note>catalytic</note>
    </ligand>
</feature>
<dbReference type="GO" id="GO:0006508">
    <property type="term" value="P:proteolysis"/>
    <property type="evidence" value="ECO:0007669"/>
    <property type="project" value="UniProtKB-KW"/>
</dbReference>
<dbReference type="Gene3D" id="3.30.540.30">
    <property type="match status" value="3"/>
</dbReference>
<evidence type="ECO:0000256" key="14">
    <source>
        <dbReference type="ARBA" id="ARBA00032119"/>
    </source>
</evidence>
<evidence type="ECO:0000256" key="2">
    <source>
        <dbReference type="ARBA" id="ARBA00004496"/>
    </source>
</evidence>
<dbReference type="EC" id="3.4.14.4" evidence="4 15"/>
<keyword evidence="19" id="KW-1185">Reference proteome</keyword>
<evidence type="ECO:0000256" key="9">
    <source>
        <dbReference type="ARBA" id="ARBA00022723"/>
    </source>
</evidence>
<dbReference type="EMBL" id="JAEAOA010001788">
    <property type="protein sequence ID" value="KAK3611337.1"/>
    <property type="molecule type" value="Genomic_DNA"/>
</dbReference>
<dbReference type="InterPro" id="IPR039461">
    <property type="entry name" value="Peptidase_M49"/>
</dbReference>
<dbReference type="GO" id="GO:0005737">
    <property type="term" value="C:cytoplasm"/>
    <property type="evidence" value="ECO:0007669"/>
    <property type="project" value="UniProtKB-SubCell"/>
</dbReference>
<evidence type="ECO:0000256" key="13">
    <source>
        <dbReference type="ARBA" id="ARBA00031288"/>
    </source>
</evidence>
<feature type="binding site" evidence="17">
    <location>
        <position position="455"/>
    </location>
    <ligand>
        <name>Zn(2+)</name>
        <dbReference type="ChEBI" id="CHEBI:29105"/>
        <note>catalytic</note>
    </ligand>
</feature>
<accession>A0AAE0TJ69</accession>
<dbReference type="GO" id="GO:0008235">
    <property type="term" value="F:metalloexopeptidase activity"/>
    <property type="evidence" value="ECO:0007669"/>
    <property type="project" value="InterPro"/>
</dbReference>
<comment type="cofactor">
    <cofactor evidence="15 17">
        <name>Zn(2+)</name>
        <dbReference type="ChEBI" id="CHEBI:29105"/>
    </cofactor>
    <text evidence="15 17">Binds 1 zinc ion per subunit.</text>
</comment>
<evidence type="ECO:0000256" key="16">
    <source>
        <dbReference type="PIRSR" id="PIRSR007828-1"/>
    </source>
</evidence>